<dbReference type="EMBL" id="VCGU01000005">
    <property type="protein sequence ID" value="TRY74505.1"/>
    <property type="molecule type" value="Genomic_DNA"/>
</dbReference>
<evidence type="ECO:0000256" key="8">
    <source>
        <dbReference type="ARBA" id="ARBA00023128"/>
    </source>
</evidence>
<dbReference type="InterPro" id="IPR023614">
    <property type="entry name" value="Porin_dom_sf"/>
</dbReference>
<feature type="region of interest" description="Disordered" evidence="10">
    <location>
        <begin position="1"/>
        <end position="20"/>
    </location>
</feature>
<accession>A0A553P9Z1</accession>
<evidence type="ECO:0000256" key="7">
    <source>
        <dbReference type="ARBA" id="ARBA00022927"/>
    </source>
</evidence>
<keyword evidence="3" id="KW-0813">Transport</keyword>
<dbReference type="AlphaFoldDB" id="A0A553P9Z1"/>
<evidence type="ECO:0000256" key="4">
    <source>
        <dbReference type="ARBA" id="ARBA00022452"/>
    </source>
</evidence>
<protein>
    <submittedName>
        <fullName evidence="11">Uncharacterized protein</fullName>
    </submittedName>
</protein>
<sequence>MARDWVSDTPPRDAFPRNPGTVEDLHKQCLSLFPMFFEGAKVLVNKGLNNNFQVSHTMTLSSQQPSGYRFGATYVGSTMLSPTEAYPLLLADMDPSGNLNANIIHALSHRIRVKCLAQIQQSKWQSAQITTDYKGDLYTASLTLGNPDLINGTGVMVLHYLRAITRNLSLGSELAYQASPQLPGGHVAVLALAANSAVIVPVNQVVVSSEFLQ</sequence>
<evidence type="ECO:0000313" key="12">
    <source>
        <dbReference type="Proteomes" id="UP000318571"/>
    </source>
</evidence>
<comment type="similarity">
    <text evidence="2">Belongs to the Tom40 family.</text>
</comment>
<dbReference type="PANTHER" id="PTHR10802">
    <property type="entry name" value="MITOCHONDRIAL IMPORT RECEPTOR SUBUNIT TOM40"/>
    <property type="match status" value="1"/>
</dbReference>
<feature type="compositionally biased region" description="Basic and acidic residues" evidence="10">
    <location>
        <begin position="1"/>
        <end position="15"/>
    </location>
</feature>
<proteinExistence type="inferred from homology"/>
<evidence type="ECO:0000256" key="9">
    <source>
        <dbReference type="ARBA" id="ARBA00023136"/>
    </source>
</evidence>
<reference evidence="11 12" key="1">
    <citation type="journal article" date="2018" name="Nat. Ecol. Evol.">
        <title>Genomic signatures of mitonuclear coevolution across populations of Tigriopus californicus.</title>
        <authorList>
            <person name="Barreto F.S."/>
            <person name="Watson E.T."/>
            <person name="Lima T.G."/>
            <person name="Willett C.S."/>
            <person name="Edmands S."/>
            <person name="Li W."/>
            <person name="Burton R.S."/>
        </authorList>
    </citation>
    <scope>NUCLEOTIDE SEQUENCE [LARGE SCALE GENOMIC DNA]</scope>
    <source>
        <strain evidence="11 12">San Diego</strain>
    </source>
</reference>
<comment type="caution">
    <text evidence="11">The sequence shown here is derived from an EMBL/GenBank/DDBJ whole genome shotgun (WGS) entry which is preliminary data.</text>
</comment>
<dbReference type="Gene3D" id="2.40.160.10">
    <property type="entry name" value="Porin"/>
    <property type="match status" value="1"/>
</dbReference>
<evidence type="ECO:0000256" key="1">
    <source>
        <dbReference type="ARBA" id="ARBA00004374"/>
    </source>
</evidence>
<keyword evidence="9" id="KW-0472">Membrane</keyword>
<dbReference type="Pfam" id="PF01459">
    <property type="entry name" value="Porin_3"/>
    <property type="match status" value="1"/>
</dbReference>
<dbReference type="GO" id="GO:0008320">
    <property type="term" value="F:protein transmembrane transporter activity"/>
    <property type="evidence" value="ECO:0007669"/>
    <property type="project" value="InterPro"/>
</dbReference>
<dbReference type="InterPro" id="IPR027246">
    <property type="entry name" value="Porin_Euk/Tom40"/>
</dbReference>
<dbReference type="InterPro" id="IPR037930">
    <property type="entry name" value="Tom40"/>
</dbReference>
<dbReference type="STRING" id="6832.A0A553P9Z1"/>
<evidence type="ECO:0000313" key="11">
    <source>
        <dbReference type="EMBL" id="TRY74505.1"/>
    </source>
</evidence>
<evidence type="ECO:0000256" key="5">
    <source>
        <dbReference type="ARBA" id="ARBA00022692"/>
    </source>
</evidence>
<name>A0A553P9Z1_TIGCA</name>
<evidence type="ECO:0000256" key="2">
    <source>
        <dbReference type="ARBA" id="ARBA00010510"/>
    </source>
</evidence>
<keyword evidence="6" id="KW-1000">Mitochondrion outer membrane</keyword>
<keyword evidence="8" id="KW-0496">Mitochondrion</keyword>
<dbReference type="Proteomes" id="UP000318571">
    <property type="component" value="Chromosome 2"/>
</dbReference>
<comment type="subcellular location">
    <subcellularLocation>
        <location evidence="1">Mitochondrion outer membrane</location>
        <topology evidence="1">Multi-pass membrane protein</topology>
    </subcellularLocation>
</comment>
<keyword evidence="5" id="KW-0812">Transmembrane</keyword>
<dbReference type="OMA" id="TRSACHA"/>
<gene>
    <name evidence="11" type="ORF">TCAL_01662</name>
</gene>
<organism evidence="11 12">
    <name type="scientific">Tigriopus californicus</name>
    <name type="common">Marine copepod</name>
    <dbReference type="NCBI Taxonomy" id="6832"/>
    <lineage>
        <taxon>Eukaryota</taxon>
        <taxon>Metazoa</taxon>
        <taxon>Ecdysozoa</taxon>
        <taxon>Arthropoda</taxon>
        <taxon>Crustacea</taxon>
        <taxon>Multicrustacea</taxon>
        <taxon>Hexanauplia</taxon>
        <taxon>Copepoda</taxon>
        <taxon>Harpacticoida</taxon>
        <taxon>Harpacticidae</taxon>
        <taxon>Tigriopus</taxon>
    </lineage>
</organism>
<dbReference type="CDD" id="cd07305">
    <property type="entry name" value="Porin3_Tom40"/>
    <property type="match status" value="1"/>
</dbReference>
<evidence type="ECO:0000256" key="6">
    <source>
        <dbReference type="ARBA" id="ARBA00022787"/>
    </source>
</evidence>
<dbReference type="GO" id="GO:0005741">
    <property type="term" value="C:mitochondrial outer membrane"/>
    <property type="evidence" value="ECO:0007669"/>
    <property type="project" value="UniProtKB-SubCell"/>
</dbReference>
<keyword evidence="7" id="KW-0653">Protein transport</keyword>
<keyword evidence="12" id="KW-1185">Reference proteome</keyword>
<evidence type="ECO:0000256" key="10">
    <source>
        <dbReference type="SAM" id="MobiDB-lite"/>
    </source>
</evidence>
<evidence type="ECO:0000256" key="3">
    <source>
        <dbReference type="ARBA" id="ARBA00022448"/>
    </source>
</evidence>
<dbReference type="GO" id="GO:0030150">
    <property type="term" value="P:protein import into mitochondrial matrix"/>
    <property type="evidence" value="ECO:0007669"/>
    <property type="project" value="InterPro"/>
</dbReference>
<keyword evidence="4" id="KW-1134">Transmembrane beta strand</keyword>